<keyword evidence="1" id="KW-0472">Membrane</keyword>
<accession>W7V102</accession>
<gene>
    <name evidence="3" type="ORF">RF007C_04060</name>
</gene>
<protein>
    <recommendedName>
        <fullName evidence="2">ABC-type uncharacterized transport system domain-containing protein</fullName>
    </recommendedName>
</protein>
<feature type="domain" description="ABC-type uncharacterised transport system" evidence="2">
    <location>
        <begin position="175"/>
        <end position="292"/>
    </location>
</feature>
<keyword evidence="1" id="KW-0812">Transmembrane</keyword>
<evidence type="ECO:0000313" key="3">
    <source>
        <dbReference type="EMBL" id="EWM54640.1"/>
    </source>
</evidence>
<comment type="caution">
    <text evidence="3">The sequence shown here is derived from an EMBL/GenBank/DDBJ whole genome shotgun (WGS) entry which is preliminary data.</text>
</comment>
<dbReference type="AlphaFoldDB" id="W7V102"/>
<dbReference type="InterPro" id="IPR019196">
    <property type="entry name" value="ABC_transp_unknown"/>
</dbReference>
<keyword evidence="4" id="KW-1185">Reference proteome</keyword>
<evidence type="ECO:0000259" key="2">
    <source>
        <dbReference type="Pfam" id="PF09822"/>
    </source>
</evidence>
<feature type="transmembrane region" description="Helical" evidence="1">
    <location>
        <begin position="483"/>
        <end position="503"/>
    </location>
</feature>
<dbReference type="OrthoDB" id="9766228at2"/>
<organism evidence="3 4">
    <name type="scientific">Ruminococcus flavefaciens 007c</name>
    <dbReference type="NCBI Taxonomy" id="1341157"/>
    <lineage>
        <taxon>Bacteria</taxon>
        <taxon>Bacillati</taxon>
        <taxon>Bacillota</taxon>
        <taxon>Clostridia</taxon>
        <taxon>Eubacteriales</taxon>
        <taxon>Oscillospiraceae</taxon>
        <taxon>Ruminococcus</taxon>
    </lineage>
</organism>
<dbReference type="RefSeq" id="WP_037297246.1">
    <property type="nucleotide sequence ID" value="NZ_ATAX01000010.1"/>
</dbReference>
<dbReference type="Pfam" id="PF09822">
    <property type="entry name" value="ABC_transp_aux"/>
    <property type="match status" value="1"/>
</dbReference>
<dbReference type="eggNOG" id="COG3225">
    <property type="taxonomic scope" value="Bacteria"/>
</dbReference>
<dbReference type="Proteomes" id="UP000019365">
    <property type="component" value="Unassembled WGS sequence"/>
</dbReference>
<proteinExistence type="predicted"/>
<dbReference type="EMBL" id="ATAX01000010">
    <property type="protein sequence ID" value="EWM54640.1"/>
    <property type="molecule type" value="Genomic_DNA"/>
</dbReference>
<sequence length="508" mass="56575">MKKKKLNLSGAFAFILAVLVLLIFVPINLIVSYYDKGFDMTPSKKYTLNDKTVKLINDNSDKEIDLYFLYKLEKFKKAEASELLPLYHTLTQLDEFDNINLTCFNPNENAALTKELDPNNILSLEAGDLVVKCNNVSKKIAHGKFFQENQSGVREFAGEALIDSAIATCASGSLPAIYFLTGHGEKSIDGNLSSFALQLKAKDYDVQELDLEKEGSIPANAKIIYLVAPQKDLTEKEKDIILDYAENGGAISFLLDPCETEGRFYNIEAVMEYFGLILDYNIVTETSRANMLDDREYTQNENYFRVEYPAGSQYNSEFTQDLTSDLNYLISKGDYVAGIAYPRSLTEIPEDSFPGAAYTERSSIIKNISTTNAETGETGYTTASKSMGGDEVTAQQADDYLTGMALDFGYYSYNKESNAKMFVLGTSAPIDNDLLNVDVSGTQTLTLFSNTWLYDADVQFGVENKFNSYDKMTFRDAGEAKTVMAVVYVIPLIIAGIGVAVWLKRRHS</sequence>
<evidence type="ECO:0000256" key="1">
    <source>
        <dbReference type="SAM" id="Phobius"/>
    </source>
</evidence>
<keyword evidence="1" id="KW-1133">Transmembrane helix</keyword>
<name>W7V102_RUMFL</name>
<feature type="transmembrane region" description="Helical" evidence="1">
    <location>
        <begin position="12"/>
        <end position="34"/>
    </location>
</feature>
<dbReference type="PATRIC" id="fig|1341157.4.peg.692"/>
<reference evidence="3 4" key="1">
    <citation type="journal article" date="2014" name="PLoS ONE">
        <title>Rumen cellulosomics: divergent fiber-degrading strategies revealed by comparative genome-wide analysis of six ruminococcal strains.</title>
        <authorList>
            <person name="Dassa B."/>
            <person name="Borovok I."/>
            <person name="Ruimy-Israeli V."/>
            <person name="Lamed R."/>
            <person name="Flint H.J."/>
            <person name="Duncan S.H."/>
            <person name="Henrissat B."/>
            <person name="Coutinho P."/>
            <person name="Morrison M."/>
            <person name="Mosoni P."/>
            <person name="Yeoman C.J."/>
            <person name="White B.A."/>
            <person name="Bayer E.A."/>
        </authorList>
    </citation>
    <scope>NUCLEOTIDE SEQUENCE [LARGE SCALE GENOMIC DNA]</scope>
    <source>
        <strain evidence="3 4">007c</strain>
    </source>
</reference>
<evidence type="ECO:0000313" key="4">
    <source>
        <dbReference type="Proteomes" id="UP000019365"/>
    </source>
</evidence>